<keyword evidence="4 5" id="KW-0472">Membrane</keyword>
<dbReference type="WBParaSite" id="SVE_0640100.1">
    <property type="protein sequence ID" value="SVE_0640100.1"/>
    <property type="gene ID" value="SVE_0640100"/>
</dbReference>
<feature type="domain" description="G-protein coupled receptors family 1 profile" evidence="6">
    <location>
        <begin position="54"/>
        <end position="334"/>
    </location>
</feature>
<dbReference type="GO" id="GO:0016020">
    <property type="term" value="C:membrane"/>
    <property type="evidence" value="ECO:0007669"/>
    <property type="project" value="UniProtKB-SubCell"/>
</dbReference>
<evidence type="ECO:0000256" key="4">
    <source>
        <dbReference type="ARBA" id="ARBA00023136"/>
    </source>
</evidence>
<dbReference type="InterPro" id="IPR017452">
    <property type="entry name" value="GPCR_Rhodpsn_7TM"/>
</dbReference>
<feature type="transmembrane region" description="Helical" evidence="5">
    <location>
        <begin position="318"/>
        <end position="337"/>
    </location>
</feature>
<feature type="transmembrane region" description="Helical" evidence="5">
    <location>
        <begin position="74"/>
        <end position="93"/>
    </location>
</feature>
<proteinExistence type="predicted"/>
<dbReference type="PROSITE" id="PS50262">
    <property type="entry name" value="G_PROTEIN_RECEP_F1_2"/>
    <property type="match status" value="1"/>
</dbReference>
<comment type="subcellular location">
    <subcellularLocation>
        <location evidence="1">Membrane</location>
    </subcellularLocation>
</comment>
<dbReference type="STRING" id="75913.A0A0K0FC37"/>
<dbReference type="Gene3D" id="1.20.1070.10">
    <property type="entry name" value="Rhodopsin 7-helix transmembrane proteins"/>
    <property type="match status" value="1"/>
</dbReference>
<dbReference type="PRINTS" id="PR00237">
    <property type="entry name" value="GPCRRHODOPSN"/>
</dbReference>
<accession>A0A0K0FC37</accession>
<dbReference type="Proteomes" id="UP000035680">
    <property type="component" value="Unassembled WGS sequence"/>
</dbReference>
<dbReference type="AlphaFoldDB" id="A0A0K0FC37"/>
<dbReference type="SMART" id="SM01381">
    <property type="entry name" value="7TM_GPCR_Srsx"/>
    <property type="match status" value="1"/>
</dbReference>
<feature type="transmembrane region" description="Helical" evidence="5">
    <location>
        <begin position="105"/>
        <end position="124"/>
    </location>
</feature>
<evidence type="ECO:0000256" key="2">
    <source>
        <dbReference type="ARBA" id="ARBA00022692"/>
    </source>
</evidence>
<dbReference type="InterPro" id="IPR052954">
    <property type="entry name" value="GPCR-Ligand_Int"/>
</dbReference>
<evidence type="ECO:0000313" key="8">
    <source>
        <dbReference type="WBParaSite" id="SVE_0640100.1"/>
    </source>
</evidence>
<reference evidence="8" key="2">
    <citation type="submission" date="2015-08" db="UniProtKB">
        <authorList>
            <consortium name="WormBaseParasite"/>
        </authorList>
    </citation>
    <scope>IDENTIFICATION</scope>
</reference>
<dbReference type="SUPFAM" id="SSF81321">
    <property type="entry name" value="Family A G protein-coupled receptor-like"/>
    <property type="match status" value="1"/>
</dbReference>
<feature type="transmembrane region" description="Helical" evidence="5">
    <location>
        <begin position="217"/>
        <end position="243"/>
    </location>
</feature>
<dbReference type="InterPro" id="IPR000276">
    <property type="entry name" value="GPCR_Rhodpsn"/>
</dbReference>
<organism evidence="7 8">
    <name type="scientific">Strongyloides venezuelensis</name>
    <name type="common">Threadworm</name>
    <dbReference type="NCBI Taxonomy" id="75913"/>
    <lineage>
        <taxon>Eukaryota</taxon>
        <taxon>Metazoa</taxon>
        <taxon>Ecdysozoa</taxon>
        <taxon>Nematoda</taxon>
        <taxon>Chromadorea</taxon>
        <taxon>Rhabditida</taxon>
        <taxon>Tylenchina</taxon>
        <taxon>Panagrolaimomorpha</taxon>
        <taxon>Strongyloidoidea</taxon>
        <taxon>Strongyloididae</taxon>
        <taxon>Strongyloides</taxon>
    </lineage>
</organism>
<evidence type="ECO:0000256" key="1">
    <source>
        <dbReference type="ARBA" id="ARBA00004370"/>
    </source>
</evidence>
<dbReference type="CDD" id="cd14978">
    <property type="entry name" value="7tmA_FMRFamide_R-like"/>
    <property type="match status" value="1"/>
</dbReference>
<evidence type="ECO:0000259" key="6">
    <source>
        <dbReference type="PROSITE" id="PS50262"/>
    </source>
</evidence>
<evidence type="ECO:0000256" key="5">
    <source>
        <dbReference type="SAM" id="Phobius"/>
    </source>
</evidence>
<evidence type="ECO:0000256" key="3">
    <source>
        <dbReference type="ARBA" id="ARBA00022989"/>
    </source>
</evidence>
<reference evidence="7" key="1">
    <citation type="submission" date="2014-07" db="EMBL/GenBank/DDBJ databases">
        <authorList>
            <person name="Martin A.A"/>
            <person name="De Silva N."/>
        </authorList>
    </citation>
    <scope>NUCLEOTIDE SEQUENCE</scope>
</reference>
<keyword evidence="3 5" id="KW-1133">Transmembrane helix</keyword>
<protein>
    <submittedName>
        <fullName evidence="8">FMRFamide receptor (inferred by orthology to a D. melanogaster protein)</fullName>
    </submittedName>
</protein>
<sequence>MNFTNITINFSNDTNESEYNDEDECGLQPHNFLVIKFFMISVIGMLITAFGVFGNVMTVLILSRPPMQSPSNMFLTMLAVFDTCLLITAFSIYGMEYIIEYFEILDLYIAWLTYLRFAFVISHISQTGSVYITLTVTVERFCAVVYPKLNKKYFGSKNSFVFLIIVVAFAVSFNITKFFEVQIELNPLCFNISYVTWQTYHLMPSKLATNPIYAEVYSLWITNIIMVFLPFLTLFLLNSIMAYTIRKQLKKKINEHHSILESDLKEKSREANIVLVIIVFIFLCCNSWGFVLTLAEQVIEVDYLRREHYVFYTFSREAVNLLAIINSSVNFVIYLIFGKDFRREFLSIYNSNVFNNLDMILLKNKPQDHINKWRRQSKSYYTYKPFKENKTKSVETVNKLVITKDGPDGQQMIATITYEKGDTLL</sequence>
<feature type="transmembrane region" description="Helical" evidence="5">
    <location>
        <begin position="273"/>
        <end position="295"/>
    </location>
</feature>
<evidence type="ECO:0000313" key="7">
    <source>
        <dbReference type="Proteomes" id="UP000035680"/>
    </source>
</evidence>
<keyword evidence="2 5" id="KW-0812">Transmembrane</keyword>
<dbReference type="PANTHER" id="PTHR46641">
    <property type="entry name" value="FMRFAMIDE RECEPTOR-RELATED"/>
    <property type="match status" value="1"/>
</dbReference>
<feature type="transmembrane region" description="Helical" evidence="5">
    <location>
        <begin position="159"/>
        <end position="179"/>
    </location>
</feature>
<feature type="transmembrane region" description="Helical" evidence="5">
    <location>
        <begin position="130"/>
        <end position="147"/>
    </location>
</feature>
<dbReference type="PANTHER" id="PTHR46641:SF11">
    <property type="entry name" value="G-PROTEIN COUPLED RECEPTOR DAF-37"/>
    <property type="match status" value="1"/>
</dbReference>
<feature type="transmembrane region" description="Helical" evidence="5">
    <location>
        <begin position="37"/>
        <end position="62"/>
    </location>
</feature>
<dbReference type="Pfam" id="PF00001">
    <property type="entry name" value="7tm_1"/>
    <property type="match status" value="1"/>
</dbReference>
<dbReference type="GO" id="GO:0004930">
    <property type="term" value="F:G protein-coupled receptor activity"/>
    <property type="evidence" value="ECO:0007669"/>
    <property type="project" value="InterPro"/>
</dbReference>
<keyword evidence="7" id="KW-1185">Reference proteome</keyword>
<name>A0A0K0FC37_STRVS</name>